<dbReference type="InterPro" id="IPR051533">
    <property type="entry name" value="WaaL-like"/>
</dbReference>
<evidence type="ECO:0000256" key="5">
    <source>
        <dbReference type="SAM" id="Phobius"/>
    </source>
</evidence>
<feature type="transmembrane region" description="Helical" evidence="5">
    <location>
        <begin position="104"/>
        <end position="122"/>
    </location>
</feature>
<evidence type="ECO:0000256" key="2">
    <source>
        <dbReference type="ARBA" id="ARBA00022692"/>
    </source>
</evidence>
<feature type="transmembrane region" description="Helical" evidence="5">
    <location>
        <begin position="242"/>
        <end position="261"/>
    </location>
</feature>
<reference evidence="7 8" key="1">
    <citation type="submission" date="2019-03" db="EMBL/GenBank/DDBJ databases">
        <title>Genomic Encyclopedia of Type Strains, Phase IV (KMG-IV): sequencing the most valuable type-strain genomes for metagenomic binning, comparative biology and taxonomic classification.</title>
        <authorList>
            <person name="Goeker M."/>
        </authorList>
    </citation>
    <scope>NUCLEOTIDE SEQUENCE [LARGE SCALE GENOMIC DNA]</scope>
    <source>
        <strain evidence="7 8">DSM 103428</strain>
    </source>
</reference>
<comment type="caution">
    <text evidence="7">The sequence shown here is derived from an EMBL/GenBank/DDBJ whole genome shotgun (WGS) entry which is preliminary data.</text>
</comment>
<dbReference type="EMBL" id="SMGK01000001">
    <property type="protein sequence ID" value="TCK75531.1"/>
    <property type="molecule type" value="Genomic_DNA"/>
</dbReference>
<dbReference type="InterPro" id="IPR007016">
    <property type="entry name" value="O-antigen_ligase-rel_domated"/>
</dbReference>
<feature type="transmembrane region" description="Helical" evidence="5">
    <location>
        <begin position="371"/>
        <end position="390"/>
    </location>
</feature>
<keyword evidence="2 5" id="KW-0812">Transmembrane</keyword>
<dbReference type="OrthoDB" id="6017565at2"/>
<dbReference type="Pfam" id="PF04932">
    <property type="entry name" value="Wzy_C"/>
    <property type="match status" value="1"/>
</dbReference>
<feature type="transmembrane region" description="Helical" evidence="5">
    <location>
        <begin position="129"/>
        <end position="148"/>
    </location>
</feature>
<dbReference type="Proteomes" id="UP000295210">
    <property type="component" value="Unassembled WGS sequence"/>
</dbReference>
<evidence type="ECO:0000313" key="8">
    <source>
        <dbReference type="Proteomes" id="UP000295210"/>
    </source>
</evidence>
<organism evidence="7 8">
    <name type="scientific">Acidipila rosea</name>
    <dbReference type="NCBI Taxonomy" id="768535"/>
    <lineage>
        <taxon>Bacteria</taxon>
        <taxon>Pseudomonadati</taxon>
        <taxon>Acidobacteriota</taxon>
        <taxon>Terriglobia</taxon>
        <taxon>Terriglobales</taxon>
        <taxon>Acidobacteriaceae</taxon>
        <taxon>Acidipila</taxon>
    </lineage>
</organism>
<name>A0A4V2PVU1_9BACT</name>
<evidence type="ECO:0000259" key="6">
    <source>
        <dbReference type="Pfam" id="PF04932"/>
    </source>
</evidence>
<keyword evidence="7" id="KW-0436">Ligase</keyword>
<feature type="transmembrane region" description="Helical" evidence="5">
    <location>
        <begin position="78"/>
        <end position="98"/>
    </location>
</feature>
<keyword evidence="3 5" id="KW-1133">Transmembrane helix</keyword>
<dbReference type="RefSeq" id="WP_131991360.1">
    <property type="nucleotide sequence ID" value="NZ_SMGK01000001.1"/>
</dbReference>
<dbReference type="PANTHER" id="PTHR37422">
    <property type="entry name" value="TEICHURONIC ACID BIOSYNTHESIS PROTEIN TUAE"/>
    <property type="match status" value="1"/>
</dbReference>
<gene>
    <name evidence="7" type="ORF">C7378_0515</name>
</gene>
<accession>A0A4V2PVU1</accession>
<keyword evidence="4 5" id="KW-0472">Membrane</keyword>
<evidence type="ECO:0000256" key="4">
    <source>
        <dbReference type="ARBA" id="ARBA00023136"/>
    </source>
</evidence>
<feature type="transmembrane region" description="Helical" evidence="5">
    <location>
        <begin position="174"/>
        <end position="191"/>
    </location>
</feature>
<feature type="transmembrane region" description="Helical" evidence="5">
    <location>
        <begin position="198"/>
        <end position="214"/>
    </location>
</feature>
<evidence type="ECO:0000256" key="3">
    <source>
        <dbReference type="ARBA" id="ARBA00022989"/>
    </source>
</evidence>
<keyword evidence="8" id="KW-1185">Reference proteome</keyword>
<sequence length="454" mass="50931">MDGVFAVLILLTIIYYMVRGFSKPYLGLFVLTAALELQPGELYPVLGYFHIERVLVLALTVACFMQGKKLRFPPITKAFLAFYGAMLLGIPMAFWVGNSIGTCLQFFETVFCVLMAVTLLETEEQIKKYLVLMLSLELWLGASAVYMYHMGVRQFAMGIDRAEGLTSAGGDPNTLGITMVVSMPLAFLMMQKGNPKRLRIFGLIAVAISLVTIITTGSRTAFAAFLLLLSMIVFSKKQNLKFIPLVVLALPLLWLVIPQQYKLRYESVRDADEDESYTNRLLSWQGGIKMFEHNPLTGVGPGNYTFANGSLYWPGNPRHWLNAHSLYFKLLGELGASGTITFFAYVFMLFRLNIRLSKRFRDEGRDPFIANFPRSCSFCIILLLFTGYSAHNLYRSTWFMMGAISGAASLLAVRREAGEEKIMAKTELLPPWLPRRELTAETVNDVVISAQPLA</sequence>
<dbReference type="AlphaFoldDB" id="A0A4V2PVU1"/>
<protein>
    <submittedName>
        <fullName evidence="7">O-antigen ligase</fullName>
    </submittedName>
</protein>
<feature type="transmembrane region" description="Helical" evidence="5">
    <location>
        <begin position="326"/>
        <end position="350"/>
    </location>
</feature>
<proteinExistence type="predicted"/>
<feature type="domain" description="O-antigen ligase-related" evidence="6">
    <location>
        <begin position="204"/>
        <end position="343"/>
    </location>
</feature>
<dbReference type="PANTHER" id="PTHR37422:SF13">
    <property type="entry name" value="LIPOPOLYSACCHARIDE BIOSYNTHESIS PROTEIN PA4999-RELATED"/>
    <property type="match status" value="1"/>
</dbReference>
<dbReference type="GO" id="GO:0016874">
    <property type="term" value="F:ligase activity"/>
    <property type="evidence" value="ECO:0007669"/>
    <property type="project" value="UniProtKB-KW"/>
</dbReference>
<feature type="transmembrane region" description="Helical" evidence="5">
    <location>
        <begin position="46"/>
        <end position="66"/>
    </location>
</feature>
<evidence type="ECO:0000256" key="1">
    <source>
        <dbReference type="ARBA" id="ARBA00004141"/>
    </source>
</evidence>
<dbReference type="GO" id="GO:0016020">
    <property type="term" value="C:membrane"/>
    <property type="evidence" value="ECO:0007669"/>
    <property type="project" value="UniProtKB-SubCell"/>
</dbReference>
<evidence type="ECO:0000313" key="7">
    <source>
        <dbReference type="EMBL" id="TCK75531.1"/>
    </source>
</evidence>
<comment type="subcellular location">
    <subcellularLocation>
        <location evidence="1">Membrane</location>
        <topology evidence="1">Multi-pass membrane protein</topology>
    </subcellularLocation>
</comment>